<dbReference type="EMBL" id="JAYGHT010000130">
    <property type="protein sequence ID" value="MEA5521200.1"/>
    <property type="molecule type" value="Genomic_DNA"/>
</dbReference>
<dbReference type="SUPFAM" id="SSF52172">
    <property type="entry name" value="CheY-like"/>
    <property type="match status" value="1"/>
</dbReference>
<accession>A0ABU5U2B7</accession>
<dbReference type="PANTHER" id="PTHR44520">
    <property type="entry name" value="RESPONSE REGULATOR RCP1-RELATED"/>
    <property type="match status" value="1"/>
</dbReference>
<feature type="modified residue" description="4-aspartylphosphate" evidence="1">
    <location>
        <position position="74"/>
    </location>
</feature>
<dbReference type="CDD" id="cd17557">
    <property type="entry name" value="REC_Rcp-like"/>
    <property type="match status" value="1"/>
</dbReference>
<protein>
    <submittedName>
        <fullName evidence="3">Response regulator</fullName>
    </submittedName>
</protein>
<dbReference type="SMART" id="SM00448">
    <property type="entry name" value="REC"/>
    <property type="match status" value="1"/>
</dbReference>
<keyword evidence="4" id="KW-1185">Reference proteome</keyword>
<dbReference type="PROSITE" id="PS50110">
    <property type="entry name" value="RESPONSE_REGULATORY"/>
    <property type="match status" value="1"/>
</dbReference>
<name>A0ABU5U2B7_9CYAN</name>
<dbReference type="InterPro" id="IPR052893">
    <property type="entry name" value="TCS_response_regulator"/>
</dbReference>
<feature type="domain" description="Response regulatory" evidence="2">
    <location>
        <begin position="13"/>
        <end position="141"/>
    </location>
</feature>
<dbReference type="InterPro" id="IPR001789">
    <property type="entry name" value="Sig_transdc_resp-reg_receiver"/>
</dbReference>
<proteinExistence type="predicted"/>
<evidence type="ECO:0000313" key="3">
    <source>
        <dbReference type="EMBL" id="MEA5521200.1"/>
    </source>
</evidence>
<evidence type="ECO:0000313" key="4">
    <source>
        <dbReference type="Proteomes" id="UP001301728"/>
    </source>
</evidence>
<dbReference type="Gene3D" id="3.40.50.2300">
    <property type="match status" value="1"/>
</dbReference>
<dbReference type="RefSeq" id="WP_323222822.1">
    <property type="nucleotide sequence ID" value="NZ_JAYGHT010000130.1"/>
</dbReference>
<evidence type="ECO:0000259" key="2">
    <source>
        <dbReference type="PROSITE" id="PS50110"/>
    </source>
</evidence>
<comment type="caution">
    <text evidence="3">The sequence shown here is derived from an EMBL/GenBank/DDBJ whole genome shotgun (WGS) entry which is preliminary data.</text>
</comment>
<reference evidence="3 4" key="1">
    <citation type="submission" date="2023-12" db="EMBL/GenBank/DDBJ databases">
        <title>Baltic Sea Cyanobacteria.</title>
        <authorList>
            <person name="Delbaje E."/>
            <person name="Fewer D.P."/>
            <person name="Shishido T.K."/>
        </authorList>
    </citation>
    <scope>NUCLEOTIDE SEQUENCE [LARGE SCALE GENOMIC DNA]</scope>
    <source>
        <strain evidence="3 4">CCNP 1315</strain>
    </source>
</reference>
<dbReference type="Pfam" id="PF00072">
    <property type="entry name" value="Response_reg"/>
    <property type="match status" value="1"/>
</dbReference>
<dbReference type="Proteomes" id="UP001301728">
    <property type="component" value="Unassembled WGS sequence"/>
</dbReference>
<dbReference type="InterPro" id="IPR011006">
    <property type="entry name" value="CheY-like_superfamily"/>
</dbReference>
<sequence>MNSSHIKSKDIPYLLIVEDGDEDFEVFLRLMKSSNFAYPIQRCIDGDEVLDFLYFQGEYTNRENQADPAIIVMDLNLPGMDGRDVIAILKQDPRLKIIPIVVLTTSSNPKDIQACYQQGVNSYIQKPIGLDCLKKNIQDFISYWFETVILPKNIS</sequence>
<evidence type="ECO:0000256" key="1">
    <source>
        <dbReference type="PROSITE-ProRule" id="PRU00169"/>
    </source>
</evidence>
<keyword evidence="1" id="KW-0597">Phosphoprotein</keyword>
<organism evidence="3 4">
    <name type="scientific">Limnoraphis robusta CCNP1315</name>
    <dbReference type="NCBI Taxonomy" id="3110306"/>
    <lineage>
        <taxon>Bacteria</taxon>
        <taxon>Bacillati</taxon>
        <taxon>Cyanobacteriota</taxon>
        <taxon>Cyanophyceae</taxon>
        <taxon>Oscillatoriophycideae</taxon>
        <taxon>Oscillatoriales</taxon>
        <taxon>Sirenicapillariaceae</taxon>
        <taxon>Limnoraphis</taxon>
    </lineage>
</organism>
<gene>
    <name evidence="3" type="ORF">VB854_19860</name>
</gene>